<protein>
    <recommendedName>
        <fullName evidence="4">DUF4843 domain-containing protein</fullName>
    </recommendedName>
</protein>
<dbReference type="Proteomes" id="UP001250698">
    <property type="component" value="Unassembled WGS sequence"/>
</dbReference>
<reference evidence="2 3" key="1">
    <citation type="submission" date="2023-10" db="EMBL/GenBank/DDBJ databases">
        <title>Hymenobacter endophyticus sp. nov., an isolate from the leaf tissues of wheat.</title>
        <authorList>
            <person name="Dai Y."/>
        </authorList>
    </citation>
    <scope>NUCLEOTIDE SEQUENCE [LARGE SCALE GENOMIC DNA]</scope>
    <source>
        <strain evidence="2 3">ZK17L-C2</strain>
    </source>
</reference>
<evidence type="ECO:0008006" key="4">
    <source>
        <dbReference type="Google" id="ProtNLM"/>
    </source>
</evidence>
<evidence type="ECO:0000313" key="3">
    <source>
        <dbReference type="Proteomes" id="UP001250698"/>
    </source>
</evidence>
<feature type="chain" id="PRO_5046157977" description="DUF4843 domain-containing protein" evidence="1">
    <location>
        <begin position="27"/>
        <end position="257"/>
    </location>
</feature>
<sequence>MKKNYSAYFPALRTTAAWLGPMLLLAAAVAGCQTETVQLPNPGPEYYPVAVGAYRIYDVADTSWRNNVPTASRFQFREQVAAELSPDATGQPVYRVVRSRRATPADAWATDSVLTVTVGRQMLTEQRNGRRTVELVFPVVEGSSWNTDTFFAPDTSRALNRVPNRYYRQAGQAFSVARAGKTYSYQNTVTTLNDLDAANGINVCGTTILRTTYAEGIGPVYRVRRRFSHELSGSGTCNPAIKYLGQSRSEVLIESGN</sequence>
<dbReference type="EMBL" id="JAWDJT010000003">
    <property type="protein sequence ID" value="MDU0370115.1"/>
    <property type="molecule type" value="Genomic_DNA"/>
</dbReference>
<dbReference type="PROSITE" id="PS51257">
    <property type="entry name" value="PROKAR_LIPOPROTEIN"/>
    <property type="match status" value="1"/>
</dbReference>
<name>A0ABU3TFJ4_9BACT</name>
<organism evidence="2 3">
    <name type="scientific">Hymenobacter endophyticus</name>
    <dbReference type="NCBI Taxonomy" id="3076335"/>
    <lineage>
        <taxon>Bacteria</taxon>
        <taxon>Pseudomonadati</taxon>
        <taxon>Bacteroidota</taxon>
        <taxon>Cytophagia</taxon>
        <taxon>Cytophagales</taxon>
        <taxon>Hymenobacteraceae</taxon>
        <taxon>Hymenobacter</taxon>
    </lineage>
</organism>
<evidence type="ECO:0000313" key="2">
    <source>
        <dbReference type="EMBL" id="MDU0370115.1"/>
    </source>
</evidence>
<keyword evidence="1" id="KW-0732">Signal</keyword>
<feature type="signal peptide" evidence="1">
    <location>
        <begin position="1"/>
        <end position="26"/>
    </location>
</feature>
<accession>A0ABU3TFJ4</accession>
<proteinExistence type="predicted"/>
<keyword evidence="3" id="KW-1185">Reference proteome</keyword>
<gene>
    <name evidence="2" type="ORF">ROI90_06895</name>
</gene>
<comment type="caution">
    <text evidence="2">The sequence shown here is derived from an EMBL/GenBank/DDBJ whole genome shotgun (WGS) entry which is preliminary data.</text>
</comment>
<dbReference type="RefSeq" id="WP_315997603.1">
    <property type="nucleotide sequence ID" value="NZ_JAWDJT010000003.1"/>
</dbReference>
<evidence type="ECO:0000256" key="1">
    <source>
        <dbReference type="SAM" id="SignalP"/>
    </source>
</evidence>